<dbReference type="EMBL" id="FOXU01000006">
    <property type="protein sequence ID" value="SFQ61452.1"/>
    <property type="molecule type" value="Genomic_DNA"/>
</dbReference>
<sequence>MKKNFILGFFLCLIVLASIQLSKSTLIENALTDEFFSSDTILRIEEINKTNFTETNTSLEKQQEMKELLKGQKLSILEKSFDPLKAEYRIVSTSNPNDQIYIFVEENVIVFPHKSSRGYSIKNNHELIREVDFLLK</sequence>
<proteinExistence type="predicted"/>
<dbReference type="RefSeq" id="WP_093537666.1">
    <property type="nucleotide sequence ID" value="NZ_FOXU01000006.1"/>
</dbReference>
<dbReference type="Proteomes" id="UP000198734">
    <property type="component" value="Unassembled WGS sequence"/>
</dbReference>
<protein>
    <submittedName>
        <fullName evidence="1">Uncharacterized protein</fullName>
    </submittedName>
</protein>
<reference evidence="2" key="1">
    <citation type="submission" date="2016-10" db="EMBL/GenBank/DDBJ databases">
        <authorList>
            <person name="Varghese N."/>
            <person name="Submissions S."/>
        </authorList>
    </citation>
    <scope>NUCLEOTIDE SEQUENCE [LARGE SCALE GENOMIC DNA]</scope>
    <source>
        <strain evidence="2">DSM 11706</strain>
    </source>
</reference>
<dbReference type="AlphaFoldDB" id="A0A1I5ZYH6"/>
<evidence type="ECO:0000313" key="2">
    <source>
        <dbReference type="Proteomes" id="UP000198734"/>
    </source>
</evidence>
<name>A0A1I5ZYH6_9BACI</name>
<dbReference type="STRING" id="126156.SAMN05421670_2976"/>
<keyword evidence="2" id="KW-1185">Reference proteome</keyword>
<organism evidence="1 2">
    <name type="scientific">Psychrobacillus psychrotolerans</name>
    <dbReference type="NCBI Taxonomy" id="126156"/>
    <lineage>
        <taxon>Bacteria</taxon>
        <taxon>Bacillati</taxon>
        <taxon>Bacillota</taxon>
        <taxon>Bacilli</taxon>
        <taxon>Bacillales</taxon>
        <taxon>Bacillaceae</taxon>
        <taxon>Psychrobacillus</taxon>
    </lineage>
</organism>
<dbReference type="OrthoDB" id="9996239at2"/>
<gene>
    <name evidence="1" type="ORF">SAMN05421670_2976</name>
</gene>
<accession>A0A1I5ZYH6</accession>
<evidence type="ECO:0000313" key="1">
    <source>
        <dbReference type="EMBL" id="SFQ61452.1"/>
    </source>
</evidence>